<dbReference type="SMART" id="SM00342">
    <property type="entry name" value="HTH_ARAC"/>
    <property type="match status" value="1"/>
</dbReference>
<keyword evidence="3" id="KW-0804">Transcription</keyword>
<dbReference type="Pfam" id="PF12833">
    <property type="entry name" value="HTH_18"/>
    <property type="match status" value="1"/>
</dbReference>
<evidence type="ECO:0000256" key="2">
    <source>
        <dbReference type="ARBA" id="ARBA00023125"/>
    </source>
</evidence>
<dbReference type="PANTHER" id="PTHR43280">
    <property type="entry name" value="ARAC-FAMILY TRANSCRIPTIONAL REGULATOR"/>
    <property type="match status" value="1"/>
</dbReference>
<dbReference type="SUPFAM" id="SSF46689">
    <property type="entry name" value="Homeodomain-like"/>
    <property type="match status" value="1"/>
</dbReference>
<evidence type="ECO:0000313" key="5">
    <source>
        <dbReference type="EMBL" id="MBO8484173.1"/>
    </source>
</evidence>
<reference evidence="5" key="1">
    <citation type="submission" date="2020-10" db="EMBL/GenBank/DDBJ databases">
        <authorList>
            <person name="Gilroy R."/>
        </authorList>
    </citation>
    <scope>NUCLEOTIDE SEQUENCE</scope>
    <source>
        <strain evidence="5">G3-8215</strain>
    </source>
</reference>
<keyword evidence="1" id="KW-0805">Transcription regulation</keyword>
<dbReference type="PRINTS" id="PR00032">
    <property type="entry name" value="HTHARAC"/>
</dbReference>
<accession>A0A940DYU8</accession>
<dbReference type="InterPro" id="IPR020449">
    <property type="entry name" value="Tscrpt_reg_AraC-type_HTH"/>
</dbReference>
<dbReference type="GO" id="GO:0043565">
    <property type="term" value="F:sequence-specific DNA binding"/>
    <property type="evidence" value="ECO:0007669"/>
    <property type="project" value="InterPro"/>
</dbReference>
<dbReference type="PANTHER" id="PTHR43280:SF32">
    <property type="entry name" value="TRANSCRIPTIONAL REGULATORY PROTEIN"/>
    <property type="match status" value="1"/>
</dbReference>
<dbReference type="GO" id="GO:0003700">
    <property type="term" value="F:DNA-binding transcription factor activity"/>
    <property type="evidence" value="ECO:0007669"/>
    <property type="project" value="InterPro"/>
</dbReference>
<name>A0A940DYU8_9BACT</name>
<dbReference type="InterPro" id="IPR009057">
    <property type="entry name" value="Homeodomain-like_sf"/>
</dbReference>
<gene>
    <name evidence="5" type="ORF">IAB75_08690</name>
</gene>
<dbReference type="AlphaFoldDB" id="A0A940DYU8"/>
<dbReference type="InterPro" id="IPR018060">
    <property type="entry name" value="HTH_AraC"/>
</dbReference>
<keyword evidence="2" id="KW-0238">DNA-binding</keyword>
<feature type="domain" description="HTH araC/xylS-type" evidence="4">
    <location>
        <begin position="193"/>
        <end position="291"/>
    </location>
</feature>
<protein>
    <submittedName>
        <fullName evidence="5">AraC family transcriptional regulator</fullName>
    </submittedName>
</protein>
<proteinExistence type="predicted"/>
<evidence type="ECO:0000259" key="4">
    <source>
        <dbReference type="PROSITE" id="PS01124"/>
    </source>
</evidence>
<dbReference type="PROSITE" id="PS01124">
    <property type="entry name" value="HTH_ARAC_FAMILY_2"/>
    <property type="match status" value="1"/>
</dbReference>
<dbReference type="Gene3D" id="1.10.10.60">
    <property type="entry name" value="Homeodomain-like"/>
    <property type="match status" value="1"/>
</dbReference>
<evidence type="ECO:0000256" key="3">
    <source>
        <dbReference type="ARBA" id="ARBA00023163"/>
    </source>
</evidence>
<comment type="caution">
    <text evidence="5">The sequence shown here is derived from an EMBL/GenBank/DDBJ whole genome shotgun (WGS) entry which is preliminary data.</text>
</comment>
<evidence type="ECO:0000256" key="1">
    <source>
        <dbReference type="ARBA" id="ARBA00023015"/>
    </source>
</evidence>
<dbReference type="EMBL" id="JADILV010000059">
    <property type="protein sequence ID" value="MBO8484173.1"/>
    <property type="molecule type" value="Genomic_DNA"/>
</dbReference>
<dbReference type="Proteomes" id="UP000725002">
    <property type="component" value="Unassembled WGS sequence"/>
</dbReference>
<sequence>MQYLNTQQFSSYVSEKKKLGDAFLLFVTDDFKRLTEYQFIGARAMVFVLKGTMEIFINGKEYVLSENNYSDILDGMLFRFGEISADAEAYCVFTTKSFMLEALQGVIPGRDNYLVRILSNPVMDFSGSRGMTRLDMLLKMLSGAVSDTSHKYRADMVRLYFKGLVLELSNLMSYLDKESPDFHKIGKRELLIANFVDLVWKHLTETREVSFYAKELCVTHKHLSRVVKEVTGKTPHEIIAGETLAMAAQLLQNNSFLVQQVADILHFSDQAAFSKFFKKYVGMSPAEYRKVYFDTPPDTV</sequence>
<reference evidence="5" key="2">
    <citation type="journal article" date="2021" name="PeerJ">
        <title>Extensive microbial diversity within the chicken gut microbiome revealed by metagenomics and culture.</title>
        <authorList>
            <person name="Gilroy R."/>
            <person name="Ravi A."/>
            <person name="Getino M."/>
            <person name="Pursley I."/>
            <person name="Horton D.L."/>
            <person name="Alikhan N.F."/>
            <person name="Baker D."/>
            <person name="Gharbi K."/>
            <person name="Hall N."/>
            <person name="Watson M."/>
            <person name="Adriaenssens E.M."/>
            <person name="Foster-Nyarko E."/>
            <person name="Jarju S."/>
            <person name="Secka A."/>
            <person name="Antonio M."/>
            <person name="Oren A."/>
            <person name="Chaudhuri R.R."/>
            <person name="La Ragione R."/>
            <person name="Hildebrand F."/>
            <person name="Pallen M.J."/>
        </authorList>
    </citation>
    <scope>NUCLEOTIDE SEQUENCE</scope>
    <source>
        <strain evidence="5">G3-8215</strain>
    </source>
</reference>
<organism evidence="5 6">
    <name type="scientific">Candidatus Cryptobacteroides avicola</name>
    <dbReference type="NCBI Taxonomy" id="2840757"/>
    <lineage>
        <taxon>Bacteria</taxon>
        <taxon>Pseudomonadati</taxon>
        <taxon>Bacteroidota</taxon>
        <taxon>Bacteroidia</taxon>
        <taxon>Bacteroidales</taxon>
        <taxon>Candidatus Cryptobacteroides</taxon>
    </lineage>
</organism>
<evidence type="ECO:0000313" key="6">
    <source>
        <dbReference type="Proteomes" id="UP000725002"/>
    </source>
</evidence>